<feature type="transmembrane region" description="Helical" evidence="6">
    <location>
        <begin position="92"/>
        <end position="116"/>
    </location>
</feature>
<evidence type="ECO:0000256" key="4">
    <source>
        <dbReference type="ARBA" id="ARBA00022989"/>
    </source>
</evidence>
<feature type="transmembrane region" description="Helical" evidence="6">
    <location>
        <begin position="67"/>
        <end position="86"/>
    </location>
</feature>
<evidence type="ECO:0000256" key="6">
    <source>
        <dbReference type="SAM" id="Phobius"/>
    </source>
</evidence>
<dbReference type="RefSeq" id="WP_169505600.1">
    <property type="nucleotide sequence ID" value="NZ_JABBPN010000012.1"/>
</dbReference>
<name>A0A848MA75_PAELE</name>
<sequence length="280" mass="29577">MTVLGSMIAAFGLDMFLVPNGFIAGGMTGVSALASQITGVQTGLFLLMLNLPLMILLQRTVQQQQHAVAIVGLVVFSGCSLLFHPLPALLEASAGAAAIGGVMLGLGIGIGIRHGAVLDMLQSFNLPGAVLAALNHLRLRGTVIIVNLVLLSLAGLLLSLEQALYSAVACLLALESARFAVSGFSLHFEASVQTAHSQFVQDALEQFLGVSAIQDQDQDKNTVPSASLEQRQILNFKVHVLEIARFKVLLRSADPQASLSIKRWNNNLAQNQTEGTSDTA</sequence>
<dbReference type="Pfam" id="PF02588">
    <property type="entry name" value="YitT_membrane"/>
    <property type="match status" value="1"/>
</dbReference>
<dbReference type="InterPro" id="IPR051461">
    <property type="entry name" value="UPF0750_membrane"/>
</dbReference>
<evidence type="ECO:0000256" key="1">
    <source>
        <dbReference type="ARBA" id="ARBA00004651"/>
    </source>
</evidence>
<comment type="subcellular location">
    <subcellularLocation>
        <location evidence="1">Cell membrane</location>
        <topology evidence="1">Multi-pass membrane protein</topology>
    </subcellularLocation>
</comment>
<dbReference type="PANTHER" id="PTHR33545:SF5">
    <property type="entry name" value="UPF0750 MEMBRANE PROTEIN YITT"/>
    <property type="match status" value="1"/>
</dbReference>
<keyword evidence="3 6" id="KW-0812">Transmembrane</keyword>
<dbReference type="InterPro" id="IPR003740">
    <property type="entry name" value="YitT"/>
</dbReference>
<keyword evidence="5 6" id="KW-0472">Membrane</keyword>
<dbReference type="GO" id="GO:0005886">
    <property type="term" value="C:plasma membrane"/>
    <property type="evidence" value="ECO:0007669"/>
    <property type="project" value="UniProtKB-SubCell"/>
</dbReference>
<keyword evidence="2" id="KW-1003">Cell membrane</keyword>
<evidence type="ECO:0000313" key="8">
    <source>
        <dbReference type="Proteomes" id="UP000565468"/>
    </source>
</evidence>
<protein>
    <submittedName>
        <fullName evidence="7">YitT family protein</fullName>
    </submittedName>
</protein>
<gene>
    <name evidence="7" type="ORF">HII30_13690</name>
</gene>
<dbReference type="PANTHER" id="PTHR33545">
    <property type="entry name" value="UPF0750 MEMBRANE PROTEIN YITT-RELATED"/>
    <property type="match status" value="1"/>
</dbReference>
<proteinExistence type="predicted"/>
<keyword evidence="4 6" id="KW-1133">Transmembrane helix</keyword>
<feature type="transmembrane region" description="Helical" evidence="6">
    <location>
        <begin position="33"/>
        <end position="55"/>
    </location>
</feature>
<comment type="caution">
    <text evidence="7">The sequence shown here is derived from an EMBL/GenBank/DDBJ whole genome shotgun (WGS) entry which is preliminary data.</text>
</comment>
<dbReference type="AlphaFoldDB" id="A0A848MA75"/>
<feature type="transmembrane region" description="Helical" evidence="6">
    <location>
        <begin position="137"/>
        <end position="157"/>
    </location>
</feature>
<feature type="transmembrane region" description="Helical" evidence="6">
    <location>
        <begin position="7"/>
        <end position="27"/>
    </location>
</feature>
<evidence type="ECO:0000256" key="2">
    <source>
        <dbReference type="ARBA" id="ARBA00022475"/>
    </source>
</evidence>
<organism evidence="7 8">
    <name type="scientific">Paenibacillus lemnae</name>
    <dbReference type="NCBI Taxonomy" id="1330551"/>
    <lineage>
        <taxon>Bacteria</taxon>
        <taxon>Bacillati</taxon>
        <taxon>Bacillota</taxon>
        <taxon>Bacilli</taxon>
        <taxon>Bacillales</taxon>
        <taxon>Paenibacillaceae</taxon>
        <taxon>Paenibacillus</taxon>
    </lineage>
</organism>
<evidence type="ECO:0000256" key="3">
    <source>
        <dbReference type="ARBA" id="ARBA00022692"/>
    </source>
</evidence>
<accession>A0A848MA75</accession>
<evidence type="ECO:0000256" key="5">
    <source>
        <dbReference type="ARBA" id="ARBA00023136"/>
    </source>
</evidence>
<keyword evidence="8" id="KW-1185">Reference proteome</keyword>
<dbReference type="EMBL" id="JABBPN010000012">
    <property type="protein sequence ID" value="NMO96813.1"/>
    <property type="molecule type" value="Genomic_DNA"/>
</dbReference>
<dbReference type="Proteomes" id="UP000565468">
    <property type="component" value="Unassembled WGS sequence"/>
</dbReference>
<evidence type="ECO:0000313" key="7">
    <source>
        <dbReference type="EMBL" id="NMO96813.1"/>
    </source>
</evidence>
<reference evidence="7 8" key="1">
    <citation type="submission" date="2020-04" db="EMBL/GenBank/DDBJ databases">
        <title>Paenibacillus algicola sp. nov., a novel marine bacterium producing alginate lyase.</title>
        <authorList>
            <person name="Huang H."/>
        </authorList>
    </citation>
    <scope>NUCLEOTIDE SEQUENCE [LARGE SCALE GENOMIC DNA]</scope>
    <source>
        <strain evidence="7 8">L7-75</strain>
    </source>
</reference>